<dbReference type="NCBIfam" id="TIGR03402">
    <property type="entry name" value="FeS_nifS"/>
    <property type="match status" value="1"/>
</dbReference>
<dbReference type="InterPro" id="IPR020578">
    <property type="entry name" value="Aminotrans_V_PyrdxlP_BS"/>
</dbReference>
<dbReference type="EC" id="2.8.1.7" evidence="5 16"/>
<dbReference type="InterPro" id="IPR015421">
    <property type="entry name" value="PyrdxlP-dep_Trfase_major"/>
</dbReference>
<dbReference type="PANTHER" id="PTHR11601:SF34">
    <property type="entry name" value="CYSTEINE DESULFURASE"/>
    <property type="match status" value="1"/>
</dbReference>
<keyword evidence="7 16" id="KW-0808">Transferase</keyword>
<feature type="domain" description="Aminotransferase class V" evidence="18">
    <location>
        <begin position="2"/>
        <end position="358"/>
    </location>
</feature>
<dbReference type="FunFam" id="3.40.640.10:FF:000084">
    <property type="entry name" value="IscS-like cysteine desulfurase"/>
    <property type="match status" value="1"/>
</dbReference>
<keyword evidence="9 16" id="KW-0663">Pyridoxal phosphate</keyword>
<dbReference type="AlphaFoldDB" id="A0AAU8CZT3"/>
<comment type="subunit">
    <text evidence="4">Homodimer.</text>
</comment>
<comment type="function">
    <text evidence="2">Catalyzes the removal of elemental sulfur atoms from cysteine to produce alanine. Seems to participate in the biosynthesis of the nitrogenase metalloclusters by providing the inorganic sulfur required for the Fe-S core formation.</text>
</comment>
<gene>
    <name evidence="19" type="primary">nifS</name>
    <name evidence="19" type="ORF">ABVK50_02935</name>
</gene>
<dbReference type="InterPro" id="IPR000192">
    <property type="entry name" value="Aminotrans_V_dom"/>
</dbReference>
<comment type="catalytic activity">
    <reaction evidence="14 16">
        <text>(sulfur carrier)-H + L-cysteine = (sulfur carrier)-SH + L-alanine</text>
        <dbReference type="Rhea" id="RHEA:43892"/>
        <dbReference type="Rhea" id="RHEA-COMP:14737"/>
        <dbReference type="Rhea" id="RHEA-COMP:14739"/>
        <dbReference type="ChEBI" id="CHEBI:29917"/>
        <dbReference type="ChEBI" id="CHEBI:35235"/>
        <dbReference type="ChEBI" id="CHEBI:57972"/>
        <dbReference type="ChEBI" id="CHEBI:64428"/>
        <dbReference type="EC" id="2.8.1.7"/>
    </reaction>
</comment>
<comment type="similarity">
    <text evidence="3 16">Belongs to the class-V pyridoxal-phosphate-dependent aminotransferase family. NifS/IscS subfamily.</text>
</comment>
<dbReference type="Pfam" id="PF00266">
    <property type="entry name" value="Aminotran_5"/>
    <property type="match status" value="1"/>
</dbReference>
<dbReference type="GO" id="GO:0006520">
    <property type="term" value="P:amino acid metabolic process"/>
    <property type="evidence" value="ECO:0007669"/>
    <property type="project" value="InterPro"/>
</dbReference>
<name>A0AAU8CZT3_9HYPH</name>
<keyword evidence="12" id="KW-0535">Nitrogen fixation</keyword>
<dbReference type="SUPFAM" id="SSF53383">
    <property type="entry name" value="PLP-dependent transferases"/>
    <property type="match status" value="1"/>
</dbReference>
<feature type="region of interest" description="Disordered" evidence="17">
    <location>
        <begin position="407"/>
        <end position="430"/>
    </location>
</feature>
<sequence>MDNNATTRVDPEVVQAMLPFFTDQFGNPSSLHGLGTSVAKAVRKARLQLSELIGAELDSEITFTSGGTESDNAAIVSALEVMPDRTEIVTSAVEHPAVLTLCAYLEETRGVKVHRIPVDRRGGLDVDAYRAALTSHVAIVSIMWANNETGTIFPVARLAELAKEVGALFHTDAVQAVGKLPMDLKSTAIDMLSLSGHKLHGPKGIGALYVKRGVPFRSLIKGGHQEHDRRAGTENTPGIVGLGMAAELALKFMDDQNTRVKSLRDRLEKGILRRIPNTFVTGHPLERLPNTANIVFEYNEGDAIPLLLSRVGIACSSGSACTSGSLEPSHVLRAMKVAHAAVRFSLSRYNGEADADRVLEVLPAIVERLRGFRGSGPAERGAEDLQSDLCLAADERASRDSLPRTVNFAAAGQPSDEQPDTTSFRPGRMQ</sequence>
<dbReference type="EMBL" id="CP159253">
    <property type="protein sequence ID" value="XCG51511.1"/>
    <property type="molecule type" value="Genomic_DNA"/>
</dbReference>
<dbReference type="GO" id="GO:0031071">
    <property type="term" value="F:cysteine desulfurase activity"/>
    <property type="evidence" value="ECO:0007669"/>
    <property type="project" value="UniProtKB-EC"/>
</dbReference>
<evidence type="ECO:0000256" key="2">
    <source>
        <dbReference type="ARBA" id="ARBA00003120"/>
    </source>
</evidence>
<dbReference type="PROSITE" id="PS00595">
    <property type="entry name" value="AA_TRANSFER_CLASS_5"/>
    <property type="match status" value="1"/>
</dbReference>
<evidence type="ECO:0000256" key="16">
    <source>
        <dbReference type="RuleBase" id="RU364075"/>
    </source>
</evidence>
<keyword evidence="10 16" id="KW-0408">Iron</keyword>
<evidence type="ECO:0000256" key="1">
    <source>
        <dbReference type="ARBA" id="ARBA00001933"/>
    </source>
</evidence>
<keyword evidence="8 16" id="KW-0479">Metal-binding</keyword>
<dbReference type="InterPro" id="IPR015422">
    <property type="entry name" value="PyrdxlP-dep_Trfase_small"/>
</dbReference>
<evidence type="ECO:0000256" key="3">
    <source>
        <dbReference type="ARBA" id="ARBA00006490"/>
    </source>
</evidence>
<dbReference type="Gene3D" id="3.40.640.10">
    <property type="entry name" value="Type I PLP-dependent aspartate aminotransferase-like (Major domain)"/>
    <property type="match status" value="1"/>
</dbReference>
<evidence type="ECO:0000256" key="11">
    <source>
        <dbReference type="ARBA" id="ARBA00023014"/>
    </source>
</evidence>
<reference evidence="19" key="1">
    <citation type="submission" date="2024-06" db="EMBL/GenBank/DDBJ databases">
        <title>Mesorhizobium karijinii sp. nov., a symbiont of the iconic Swainsona formosa from arid Australia.</title>
        <authorList>
            <person name="Hill Y.J."/>
            <person name="Watkin E.L.J."/>
            <person name="O'Hara G.W."/>
            <person name="Terpolilli J."/>
            <person name="Tye M.L."/>
            <person name="Kohlmeier M.G."/>
        </authorList>
    </citation>
    <scope>NUCLEOTIDE SEQUENCE</scope>
    <source>
        <strain evidence="19">WSM2240</strain>
    </source>
</reference>
<dbReference type="GO" id="GO:0046872">
    <property type="term" value="F:metal ion binding"/>
    <property type="evidence" value="ECO:0007669"/>
    <property type="project" value="UniProtKB-KW"/>
</dbReference>
<evidence type="ECO:0000256" key="9">
    <source>
        <dbReference type="ARBA" id="ARBA00022898"/>
    </source>
</evidence>
<evidence type="ECO:0000256" key="8">
    <source>
        <dbReference type="ARBA" id="ARBA00022723"/>
    </source>
</evidence>
<dbReference type="GO" id="GO:0030170">
    <property type="term" value="F:pyridoxal phosphate binding"/>
    <property type="evidence" value="ECO:0007669"/>
    <property type="project" value="InterPro"/>
</dbReference>
<dbReference type="InterPro" id="IPR017772">
    <property type="entry name" value="Cys_deSase_NifS_bac/arc"/>
</dbReference>
<evidence type="ECO:0000256" key="4">
    <source>
        <dbReference type="ARBA" id="ARBA00011738"/>
    </source>
</evidence>
<evidence type="ECO:0000256" key="15">
    <source>
        <dbReference type="RuleBase" id="RU004504"/>
    </source>
</evidence>
<keyword evidence="11 16" id="KW-0411">Iron-sulfur</keyword>
<dbReference type="Gene3D" id="3.90.1150.10">
    <property type="entry name" value="Aspartate Aminotransferase, domain 1"/>
    <property type="match status" value="1"/>
</dbReference>
<accession>A0AAU8CZT3</accession>
<evidence type="ECO:0000256" key="17">
    <source>
        <dbReference type="SAM" id="MobiDB-lite"/>
    </source>
</evidence>
<dbReference type="Gene3D" id="1.10.260.50">
    <property type="match status" value="1"/>
</dbReference>
<evidence type="ECO:0000256" key="10">
    <source>
        <dbReference type="ARBA" id="ARBA00023004"/>
    </source>
</evidence>
<protein>
    <recommendedName>
        <fullName evidence="6 16">Cysteine desulfurase</fullName>
        <ecNumber evidence="5 16">2.8.1.7</ecNumber>
    </recommendedName>
    <alternativeName>
        <fullName evidence="13 16">Nitrogenase metalloclusters biosynthesis protein NifS</fullName>
    </alternativeName>
</protein>
<proteinExistence type="inferred from homology"/>
<evidence type="ECO:0000313" key="19">
    <source>
        <dbReference type="EMBL" id="XCG51511.1"/>
    </source>
</evidence>
<dbReference type="InterPro" id="IPR016454">
    <property type="entry name" value="Cysteine_dSase"/>
</dbReference>
<evidence type="ECO:0000256" key="13">
    <source>
        <dbReference type="ARBA" id="ARBA00031911"/>
    </source>
</evidence>
<dbReference type="PIRSF" id="PIRSF005572">
    <property type="entry name" value="NifS"/>
    <property type="match status" value="1"/>
</dbReference>
<evidence type="ECO:0000256" key="7">
    <source>
        <dbReference type="ARBA" id="ARBA00022679"/>
    </source>
</evidence>
<organism evidence="19">
    <name type="scientific">Mesorhizobium sp. WSM2240</name>
    <dbReference type="NCBI Taxonomy" id="3228851"/>
    <lineage>
        <taxon>Bacteria</taxon>
        <taxon>Pseudomonadati</taxon>
        <taxon>Pseudomonadota</taxon>
        <taxon>Alphaproteobacteria</taxon>
        <taxon>Hyphomicrobiales</taxon>
        <taxon>Phyllobacteriaceae</taxon>
        <taxon>Mesorhizobium</taxon>
    </lineage>
</organism>
<evidence type="ECO:0000256" key="12">
    <source>
        <dbReference type="ARBA" id="ARBA00023231"/>
    </source>
</evidence>
<dbReference type="GO" id="GO:0051536">
    <property type="term" value="F:iron-sulfur cluster binding"/>
    <property type="evidence" value="ECO:0007669"/>
    <property type="project" value="UniProtKB-KW"/>
</dbReference>
<dbReference type="InterPro" id="IPR015424">
    <property type="entry name" value="PyrdxlP-dep_Trfase"/>
</dbReference>
<comment type="cofactor">
    <cofactor evidence="1 15">
        <name>pyridoxal 5'-phosphate</name>
        <dbReference type="ChEBI" id="CHEBI:597326"/>
    </cofactor>
</comment>
<dbReference type="RefSeq" id="WP_353646039.1">
    <property type="nucleotide sequence ID" value="NZ_CP159253.1"/>
</dbReference>
<evidence type="ECO:0000259" key="18">
    <source>
        <dbReference type="Pfam" id="PF00266"/>
    </source>
</evidence>
<evidence type="ECO:0000256" key="6">
    <source>
        <dbReference type="ARBA" id="ARBA00013558"/>
    </source>
</evidence>
<evidence type="ECO:0000256" key="5">
    <source>
        <dbReference type="ARBA" id="ARBA00012239"/>
    </source>
</evidence>
<evidence type="ECO:0000256" key="14">
    <source>
        <dbReference type="ARBA" id="ARBA00050776"/>
    </source>
</evidence>
<dbReference type="PANTHER" id="PTHR11601">
    <property type="entry name" value="CYSTEINE DESULFURYLASE FAMILY MEMBER"/>
    <property type="match status" value="1"/>
</dbReference>